<feature type="domain" description="Ribosomal protein L9" evidence="1">
    <location>
        <begin position="22"/>
        <end position="42"/>
    </location>
</feature>
<sequence>MVQHLVATRLLQNPLGQPAAPGTRGDIVRVSDGRASVYLLPHEYEAADDRSLRWLLAQKSARAS</sequence>
<evidence type="ECO:0000313" key="3">
    <source>
        <dbReference type="Proteomes" id="UP001299970"/>
    </source>
</evidence>
<evidence type="ECO:0000313" key="2">
    <source>
        <dbReference type="EMBL" id="MCH6169979.1"/>
    </source>
</evidence>
<reference evidence="2 3" key="1">
    <citation type="submission" date="2022-03" db="EMBL/GenBank/DDBJ databases">
        <title>Pseudonocardia alaer sp. nov., a novel actinomycete isolated from reed forest soil.</title>
        <authorList>
            <person name="Wang L."/>
        </authorList>
    </citation>
    <scope>NUCLEOTIDE SEQUENCE [LARGE SCALE GENOMIC DNA]</scope>
    <source>
        <strain evidence="2 3">Y-16303</strain>
    </source>
</reference>
<name>A0ABS9TN57_9PSEU</name>
<dbReference type="Proteomes" id="UP001299970">
    <property type="component" value="Unassembled WGS sequence"/>
</dbReference>
<comment type="caution">
    <text evidence="2">The sequence shown here is derived from an EMBL/GenBank/DDBJ whole genome shotgun (WGS) entry which is preliminary data.</text>
</comment>
<keyword evidence="2" id="KW-0689">Ribosomal protein</keyword>
<dbReference type="GO" id="GO:0005840">
    <property type="term" value="C:ribosome"/>
    <property type="evidence" value="ECO:0007669"/>
    <property type="project" value="UniProtKB-KW"/>
</dbReference>
<dbReference type="EMBL" id="JAKXMK010000029">
    <property type="protein sequence ID" value="MCH6169979.1"/>
    <property type="molecule type" value="Genomic_DNA"/>
</dbReference>
<proteinExistence type="predicted"/>
<dbReference type="InterPro" id="IPR020070">
    <property type="entry name" value="Ribosomal_bL9_N"/>
</dbReference>
<protein>
    <submittedName>
        <fullName evidence="2">BL9 family ribosomal protein</fullName>
    </submittedName>
</protein>
<keyword evidence="3" id="KW-1185">Reference proteome</keyword>
<dbReference type="RefSeq" id="WP_241040708.1">
    <property type="nucleotide sequence ID" value="NZ_BAAAJF010000032.1"/>
</dbReference>
<evidence type="ECO:0000259" key="1">
    <source>
        <dbReference type="Pfam" id="PF01281"/>
    </source>
</evidence>
<keyword evidence="2" id="KW-0687">Ribonucleoprotein</keyword>
<gene>
    <name evidence="2" type="ORF">MMF94_30130</name>
</gene>
<organism evidence="2 3">
    <name type="scientific">Pseudonocardia alaniniphila</name>
    <dbReference type="NCBI Taxonomy" id="75291"/>
    <lineage>
        <taxon>Bacteria</taxon>
        <taxon>Bacillati</taxon>
        <taxon>Actinomycetota</taxon>
        <taxon>Actinomycetes</taxon>
        <taxon>Pseudonocardiales</taxon>
        <taxon>Pseudonocardiaceae</taxon>
        <taxon>Pseudonocardia</taxon>
    </lineage>
</organism>
<accession>A0ABS9TN57</accession>
<dbReference type="Pfam" id="PF01281">
    <property type="entry name" value="Ribosomal_L9_N"/>
    <property type="match status" value="1"/>
</dbReference>